<dbReference type="InterPro" id="IPR000407">
    <property type="entry name" value="GDA1_CD39_NTPase"/>
</dbReference>
<dbReference type="EMBL" id="SAEB01000007">
    <property type="protein sequence ID" value="RVD84440.1"/>
    <property type="molecule type" value="Genomic_DNA"/>
</dbReference>
<dbReference type="GO" id="GO:0017111">
    <property type="term" value="F:ribonucleoside triphosphate phosphatase activity"/>
    <property type="evidence" value="ECO:0007669"/>
    <property type="project" value="TreeGrafter"/>
</dbReference>
<feature type="domain" description="Hikeshi-like N-terminal" evidence="8">
    <location>
        <begin position="753"/>
        <end position="886"/>
    </location>
</feature>
<organism evidence="10 11">
    <name type="scientific">Arthrobotrys flagrans</name>
    <name type="common">Nematode-trapping fungus</name>
    <name type="synonym">Trichothecium flagrans</name>
    <dbReference type="NCBI Taxonomy" id="97331"/>
    <lineage>
        <taxon>Eukaryota</taxon>
        <taxon>Fungi</taxon>
        <taxon>Dikarya</taxon>
        <taxon>Ascomycota</taxon>
        <taxon>Pezizomycotina</taxon>
        <taxon>Orbiliomycetes</taxon>
        <taxon>Orbiliales</taxon>
        <taxon>Orbiliaceae</taxon>
        <taxon>Arthrobotrys</taxon>
    </lineage>
</organism>
<evidence type="ECO:0000313" key="10">
    <source>
        <dbReference type="EMBL" id="RVD84440.1"/>
    </source>
</evidence>
<dbReference type="CDD" id="cd24039">
    <property type="entry name" value="ASKHA_NBD_YND1-like"/>
    <property type="match status" value="1"/>
</dbReference>
<dbReference type="GO" id="GO:0006256">
    <property type="term" value="P:UDP catabolic process"/>
    <property type="evidence" value="ECO:0007669"/>
    <property type="project" value="TreeGrafter"/>
</dbReference>
<dbReference type="PROSITE" id="PS01238">
    <property type="entry name" value="GDA1_CD39_NTPASE"/>
    <property type="match status" value="1"/>
</dbReference>
<dbReference type="VEuPathDB" id="FungiDB:DFL_006189"/>
<evidence type="ECO:0000256" key="4">
    <source>
        <dbReference type="PIRSR" id="PIRSR600407-2"/>
    </source>
</evidence>
<dbReference type="GO" id="GO:0045134">
    <property type="term" value="F:UDP phosphatase activity"/>
    <property type="evidence" value="ECO:0007669"/>
    <property type="project" value="TreeGrafter"/>
</dbReference>
<dbReference type="AlphaFoldDB" id="A0A436ZZL0"/>
<evidence type="ECO:0000256" key="1">
    <source>
        <dbReference type="ARBA" id="ARBA00009283"/>
    </source>
</evidence>
<dbReference type="GO" id="GO:0016020">
    <property type="term" value="C:membrane"/>
    <property type="evidence" value="ECO:0007669"/>
    <property type="project" value="TreeGrafter"/>
</dbReference>
<keyword evidence="2 5" id="KW-0378">Hydrolase</keyword>
<keyword evidence="7" id="KW-0812">Transmembrane</keyword>
<dbReference type="PANTHER" id="PTHR11782:SF121">
    <property type="entry name" value="NUCLEOSIDE-DIPHOSPHATASE MIG-23"/>
    <property type="match status" value="1"/>
</dbReference>
<evidence type="ECO:0000256" key="3">
    <source>
        <dbReference type="PIRSR" id="PIRSR600407-1"/>
    </source>
</evidence>
<keyword evidence="7" id="KW-0472">Membrane</keyword>
<evidence type="ECO:0000259" key="8">
    <source>
        <dbReference type="Pfam" id="PF05603"/>
    </source>
</evidence>
<accession>A0A436ZZL0</accession>
<feature type="active site" description="Proton acceptor" evidence="3">
    <location>
        <position position="152"/>
    </location>
</feature>
<comment type="similarity">
    <text evidence="1 5">Belongs to the GDA1/CD39 NTPase family.</text>
</comment>
<feature type="region of interest" description="Disordered" evidence="6">
    <location>
        <begin position="653"/>
        <end position="676"/>
    </location>
</feature>
<feature type="domain" description="Hikeshi-like C-terminal" evidence="9">
    <location>
        <begin position="923"/>
        <end position="976"/>
    </location>
</feature>
<proteinExistence type="inferred from homology"/>
<reference evidence="10 11" key="1">
    <citation type="submission" date="2019-01" db="EMBL/GenBank/DDBJ databases">
        <title>Intercellular communication is required for trap formation in the nematode-trapping fungus Duddingtonia flagrans.</title>
        <authorList>
            <person name="Youssar L."/>
            <person name="Wernet V."/>
            <person name="Hensel N."/>
            <person name="Hildebrandt H.-G."/>
            <person name="Fischer R."/>
        </authorList>
    </citation>
    <scope>NUCLEOTIDE SEQUENCE [LARGE SCALE GENOMIC DNA]</scope>
    <source>
        <strain evidence="10 11">CBS H-5679</strain>
    </source>
</reference>
<keyword evidence="4" id="KW-0067">ATP-binding</keyword>
<feature type="region of interest" description="Disordered" evidence="6">
    <location>
        <begin position="515"/>
        <end position="558"/>
    </location>
</feature>
<evidence type="ECO:0000256" key="7">
    <source>
        <dbReference type="SAM" id="Phobius"/>
    </source>
</evidence>
<dbReference type="Pfam" id="PF01150">
    <property type="entry name" value="GDA1_CD39"/>
    <property type="match status" value="1"/>
</dbReference>
<gene>
    <name evidence="10" type="ORF">DFL_006189</name>
</gene>
<keyword evidence="11" id="KW-1185">Reference proteome</keyword>
<dbReference type="Proteomes" id="UP000283090">
    <property type="component" value="Unassembled WGS sequence"/>
</dbReference>
<evidence type="ECO:0000256" key="6">
    <source>
        <dbReference type="SAM" id="MobiDB-lite"/>
    </source>
</evidence>
<evidence type="ECO:0000259" key="9">
    <source>
        <dbReference type="Pfam" id="PF21057"/>
    </source>
</evidence>
<feature type="region of interest" description="Disordered" evidence="6">
    <location>
        <begin position="273"/>
        <end position="294"/>
    </location>
</feature>
<evidence type="ECO:0000256" key="5">
    <source>
        <dbReference type="RuleBase" id="RU003833"/>
    </source>
</evidence>
<dbReference type="Gene3D" id="3.30.420.150">
    <property type="entry name" value="Exopolyphosphatase. Domain 2"/>
    <property type="match status" value="1"/>
</dbReference>
<dbReference type="GO" id="GO:0005794">
    <property type="term" value="C:Golgi apparatus"/>
    <property type="evidence" value="ECO:0007669"/>
    <property type="project" value="TreeGrafter"/>
</dbReference>
<evidence type="ECO:0000256" key="2">
    <source>
        <dbReference type="ARBA" id="ARBA00022801"/>
    </source>
</evidence>
<evidence type="ECO:0000313" key="11">
    <source>
        <dbReference type="Proteomes" id="UP000283090"/>
    </source>
</evidence>
<dbReference type="GO" id="GO:0004382">
    <property type="term" value="F:GDP phosphatase activity"/>
    <property type="evidence" value="ECO:0007669"/>
    <property type="project" value="TreeGrafter"/>
</dbReference>
<dbReference type="Gene3D" id="3.30.420.40">
    <property type="match status" value="1"/>
</dbReference>
<keyword evidence="4" id="KW-0547">Nucleotide-binding</keyword>
<feature type="transmembrane region" description="Helical" evidence="7">
    <location>
        <begin position="575"/>
        <end position="593"/>
    </location>
</feature>
<dbReference type="Pfam" id="PF05603">
    <property type="entry name" value="Hikeshi-like_N"/>
    <property type="match status" value="1"/>
</dbReference>
<dbReference type="GeneID" id="93588500"/>
<dbReference type="Pfam" id="PF21057">
    <property type="entry name" value="Hikeshi-like_C"/>
    <property type="match status" value="1"/>
</dbReference>
<dbReference type="InterPro" id="IPR048364">
    <property type="entry name" value="Hikeshi-like_C"/>
</dbReference>
<dbReference type="PANTHER" id="PTHR11782">
    <property type="entry name" value="ADENOSINE/GUANOSINE DIPHOSPHATASE"/>
    <property type="match status" value="1"/>
</dbReference>
<dbReference type="GO" id="GO:0046036">
    <property type="term" value="P:CTP metabolic process"/>
    <property type="evidence" value="ECO:0007669"/>
    <property type="project" value="TreeGrafter"/>
</dbReference>
<keyword evidence="7" id="KW-1133">Transmembrane helix</keyword>
<dbReference type="InterPro" id="IPR008493">
    <property type="entry name" value="Hikeshi-like_N"/>
</dbReference>
<name>A0A436ZZL0_ARTFL</name>
<sequence length="980" mass="107535">MDLESRRRKDWRYGCVLDAGSSGTRIYIYRWHDHMSQREKATPEELDSLPLISTKKKWIKKIRPGVSSFADKIENVGPDHLEELFAHARTIIPPDQIPETPLFLLATAGVRLLPVWERKALLTEICNYAVQNTNFLLPDCSLHIQAITGETEGLYGWIAANYLIGSFDATQKHDHGKNHHTYGFLDMGGASAQIAFVPNATETEKHADDLKLLRMRKLSGESVEYKVFVTTWLGFGVHEARSRYLEKLVEASGGENVLELPDPCLHRGLTATMDGKEVESSGTGSENPPASEKKPYLFGTGKFDECQLQVHPLLSDGKIPCNGVACLLDGHHFPQADFDINHFLGVSEYWHTTHEVFEMGHETKAYDLATYSKRVKEYCSESWDAIRDKVHQHEWGKKVDAEKAISICFRASWVMSVLHDGIGVPRIGLDTSGSGHNTTEELIGGAKDKGFLDPFQAVDDIHDVEVSWTLGKMVLYATSVIPPKRNSEHALPVGFGSNTLTGEAIPVDFEYAGSDNPVKTPSKPHRPTVPPTSTAIGGSVSGVPVPTTGTEPELEDDSDHWHGALWNNTNSNRRIPGIILFLLIFSFASYLLLGRDRRHRLARKLNLHWFLGGRGRKNTAAGGSSVVYERIGEDIELGGPTTPSFFELADYDDDDDMGNASNNDSGSRGGTMRRGVSTSNVKGLGLNLGPYGSRMGSRISSREHLAAVSRSRDLHKHTRTCFIATATSLNPWAVSTASDERASSKPAIMFGCICAGRQVQTNLQAVSQTEFLFVLPSAQTVNHIVVFLLPDTQLPPDYAATVYFQWPGKPFQLLGGLSMEKQSAIFRLRGNTQSGAAAAAAGTNASDNMVDESGFYPTGGENVTAQLGISIEPIGQAQQKLMMLPAHLSLSAPANSQPSGGALVPRDGMSDSNALAHRDSAATLTLARRIIKNAFNYLGSFSSGPPGSEMVPMREFQSWWNKFERRLAIDSSFLEKEEEA</sequence>
<dbReference type="RefSeq" id="XP_067489984.1">
    <property type="nucleotide sequence ID" value="XM_067635568.1"/>
</dbReference>
<protein>
    <submittedName>
        <fullName evidence="10">Uncharacterized protein</fullName>
    </submittedName>
</protein>
<dbReference type="GO" id="GO:0005524">
    <property type="term" value="F:ATP binding"/>
    <property type="evidence" value="ECO:0007669"/>
    <property type="project" value="UniProtKB-KW"/>
</dbReference>
<dbReference type="OrthoDB" id="6372431at2759"/>
<dbReference type="STRING" id="97331.A0A436ZZL0"/>
<feature type="binding site" evidence="4">
    <location>
        <begin position="189"/>
        <end position="193"/>
    </location>
    <ligand>
        <name>ATP</name>
        <dbReference type="ChEBI" id="CHEBI:30616"/>
    </ligand>
</feature>
<comment type="caution">
    <text evidence="10">The sequence shown here is derived from an EMBL/GenBank/DDBJ whole genome shotgun (WGS) entry which is preliminary data.</text>
</comment>